<keyword evidence="2" id="KW-1185">Reference proteome</keyword>
<reference evidence="1 2" key="1">
    <citation type="submission" date="2016-02" db="EMBL/GenBank/DDBJ databases">
        <title>Genome analysis of coral dinoflagellate symbionts highlights evolutionary adaptations to a symbiotic lifestyle.</title>
        <authorList>
            <person name="Aranda M."/>
            <person name="Li Y."/>
            <person name="Liew Y.J."/>
            <person name="Baumgarten S."/>
            <person name="Simakov O."/>
            <person name="Wilson M."/>
            <person name="Piel J."/>
            <person name="Ashoor H."/>
            <person name="Bougouffa S."/>
            <person name="Bajic V.B."/>
            <person name="Ryu T."/>
            <person name="Ravasi T."/>
            <person name="Bayer T."/>
            <person name="Micklem G."/>
            <person name="Kim H."/>
            <person name="Bhak J."/>
            <person name="Lajeunesse T.C."/>
            <person name="Voolstra C.R."/>
        </authorList>
    </citation>
    <scope>NUCLEOTIDE SEQUENCE [LARGE SCALE GENOMIC DNA]</scope>
    <source>
        <strain evidence="1 2">CCMP2467</strain>
    </source>
</reference>
<gene>
    <name evidence="1" type="ORF">AK812_SmicGene38476</name>
</gene>
<proteinExistence type="predicted"/>
<evidence type="ECO:0000313" key="1">
    <source>
        <dbReference type="EMBL" id="OLP81033.1"/>
    </source>
</evidence>
<organism evidence="1 2">
    <name type="scientific">Symbiodinium microadriaticum</name>
    <name type="common">Dinoflagellate</name>
    <name type="synonym">Zooxanthella microadriatica</name>
    <dbReference type="NCBI Taxonomy" id="2951"/>
    <lineage>
        <taxon>Eukaryota</taxon>
        <taxon>Sar</taxon>
        <taxon>Alveolata</taxon>
        <taxon>Dinophyceae</taxon>
        <taxon>Suessiales</taxon>
        <taxon>Symbiodiniaceae</taxon>
        <taxon>Symbiodinium</taxon>
    </lineage>
</organism>
<dbReference type="Proteomes" id="UP000186817">
    <property type="component" value="Unassembled WGS sequence"/>
</dbReference>
<sequence>MTCWVWVPIQDKLSSLLTAPRDAAVARILESMGIKPEMTCRLPLQLPEQESMRSTPESMYRQRLHCSTEWDCHVAGGP</sequence>
<dbReference type="AlphaFoldDB" id="A0A1Q9CDL4"/>
<protein>
    <submittedName>
        <fullName evidence="1">Uncharacterized protein</fullName>
    </submittedName>
</protein>
<accession>A0A1Q9CDL4</accession>
<dbReference type="EMBL" id="LSRX01001320">
    <property type="protein sequence ID" value="OLP81033.1"/>
    <property type="molecule type" value="Genomic_DNA"/>
</dbReference>
<comment type="caution">
    <text evidence="1">The sequence shown here is derived from an EMBL/GenBank/DDBJ whole genome shotgun (WGS) entry which is preliminary data.</text>
</comment>
<name>A0A1Q9CDL4_SYMMI</name>
<evidence type="ECO:0000313" key="2">
    <source>
        <dbReference type="Proteomes" id="UP000186817"/>
    </source>
</evidence>